<dbReference type="AlphaFoldDB" id="A0A517LCW7"/>
<dbReference type="Gene3D" id="3.30.70.1990">
    <property type="match status" value="1"/>
</dbReference>
<feature type="signal peptide" evidence="1">
    <location>
        <begin position="1"/>
        <end position="26"/>
    </location>
</feature>
<dbReference type="OrthoDB" id="5046242at2759"/>
<sequence length="496" mass="55270">MSRASIISISLAWYIALSCWLPGASAWSWPWSKPGREPPVCIIGAGPSGLTAAYNLQLKGYQTVIFDKQAEIGGKCQAYYDNVFHPLGAAFFSNLTYTETLKVINNVSVPASEFSLAGGSRTQFVFNATTGATAPVAASSLAFQQLLAAEVPKYNLLWSQQFANISVAGYKKGVPANLTVPAAEWFRNNGFVALPIALTNPEALYGYGDIRRVPILYILQYITPDILLGFIGARNVYYTDFHAIWLQWTQKFLTNPIHTSTNITSITRTGKTPIITWKKQEGFYKRNGWKKHNKHHHHEKRVKQKCSSIIMAFPPTTENLDAAGLDYTPAERSLFPQVGVENYYSSAVRLQVPYGNSYIASSVAPGIPPPALGEPVALLVLSNVSNISTTWSWGPYREYQSIDTAYSLLKETLSRINRDPRDVNSTSVEALDSDVKAFRKWDYFPHFETQALRDGAYERFNELQGCEKTYWVSGLNGMETVEWAIRAAQDVVASYF</sequence>
<evidence type="ECO:0000313" key="3">
    <source>
        <dbReference type="Proteomes" id="UP000316270"/>
    </source>
</evidence>
<evidence type="ECO:0008006" key="4">
    <source>
        <dbReference type="Google" id="ProtNLM"/>
    </source>
</evidence>
<evidence type="ECO:0000313" key="2">
    <source>
        <dbReference type="EMBL" id="QDS73436.1"/>
    </source>
</evidence>
<evidence type="ECO:0000256" key="1">
    <source>
        <dbReference type="SAM" id="SignalP"/>
    </source>
</evidence>
<dbReference type="Pfam" id="PF13450">
    <property type="entry name" value="NAD_binding_8"/>
    <property type="match status" value="1"/>
</dbReference>
<dbReference type="Proteomes" id="UP000316270">
    <property type="component" value="Chromosome 9"/>
</dbReference>
<gene>
    <name evidence="2" type="ORF">FKW77_008612</name>
</gene>
<dbReference type="EMBL" id="CP042193">
    <property type="protein sequence ID" value="QDS73436.1"/>
    <property type="molecule type" value="Genomic_DNA"/>
</dbReference>
<dbReference type="SUPFAM" id="SSF51905">
    <property type="entry name" value="FAD/NAD(P)-binding domain"/>
    <property type="match status" value="1"/>
</dbReference>
<dbReference type="Gene3D" id="3.50.50.60">
    <property type="entry name" value="FAD/NAD(P)-binding domain"/>
    <property type="match status" value="1"/>
</dbReference>
<proteinExistence type="predicted"/>
<dbReference type="Gene3D" id="1.10.405.20">
    <property type="match status" value="1"/>
</dbReference>
<name>A0A517LCW7_9PEZI</name>
<dbReference type="PROSITE" id="PS51257">
    <property type="entry name" value="PROKAR_LIPOPROTEIN"/>
    <property type="match status" value="1"/>
</dbReference>
<keyword evidence="3" id="KW-1185">Reference proteome</keyword>
<accession>A0A517LCW7</accession>
<protein>
    <recommendedName>
        <fullName evidence="4">Amine oxidase domain-containing protein</fullName>
    </recommendedName>
</protein>
<dbReference type="STRING" id="50376.A0A517LCW7"/>
<feature type="chain" id="PRO_5021927118" description="Amine oxidase domain-containing protein" evidence="1">
    <location>
        <begin position="27"/>
        <end position="496"/>
    </location>
</feature>
<reference evidence="2 3" key="1">
    <citation type="submission" date="2019-07" db="EMBL/GenBank/DDBJ databases">
        <title>Finished genome of Venturia effusa.</title>
        <authorList>
            <person name="Young C.A."/>
            <person name="Cox M.P."/>
            <person name="Ganley A.R.D."/>
            <person name="David W.J."/>
        </authorList>
    </citation>
    <scope>NUCLEOTIDE SEQUENCE [LARGE SCALE GENOMIC DNA]</scope>
    <source>
        <strain evidence="3">albino</strain>
    </source>
</reference>
<dbReference type="InterPro" id="IPR036188">
    <property type="entry name" value="FAD/NAD-bd_sf"/>
</dbReference>
<keyword evidence="1" id="KW-0732">Signal</keyword>
<organism evidence="2 3">
    <name type="scientific">Venturia effusa</name>
    <dbReference type="NCBI Taxonomy" id="50376"/>
    <lineage>
        <taxon>Eukaryota</taxon>
        <taxon>Fungi</taxon>
        <taxon>Dikarya</taxon>
        <taxon>Ascomycota</taxon>
        <taxon>Pezizomycotina</taxon>
        <taxon>Dothideomycetes</taxon>
        <taxon>Pleosporomycetidae</taxon>
        <taxon>Venturiales</taxon>
        <taxon>Venturiaceae</taxon>
        <taxon>Venturia</taxon>
    </lineage>
</organism>
<dbReference type="PRINTS" id="PR00419">
    <property type="entry name" value="ADXRDTASE"/>
</dbReference>